<evidence type="ECO:0000256" key="2">
    <source>
        <dbReference type="ARBA" id="ARBA00004162"/>
    </source>
</evidence>
<evidence type="ECO:0000256" key="6">
    <source>
        <dbReference type="ARBA" id="ARBA00022692"/>
    </source>
</evidence>
<dbReference type="RefSeq" id="WP_051692882.1">
    <property type="nucleotide sequence ID" value="NZ_JMQN01000036.1"/>
</dbReference>
<dbReference type="Pfam" id="PF03748">
    <property type="entry name" value="FliL"/>
    <property type="match status" value="1"/>
</dbReference>
<proteinExistence type="inferred from homology"/>
<keyword evidence="12" id="KW-0969">Cilium</keyword>
<keyword evidence="13" id="KW-1185">Reference proteome</keyword>
<dbReference type="GO" id="GO:0006935">
    <property type="term" value="P:chemotaxis"/>
    <property type="evidence" value="ECO:0007669"/>
    <property type="project" value="UniProtKB-KW"/>
</dbReference>
<keyword evidence="12" id="KW-0966">Cell projection</keyword>
<keyword evidence="12" id="KW-0282">Flagellum</keyword>
<evidence type="ECO:0000256" key="4">
    <source>
        <dbReference type="ARBA" id="ARBA00022475"/>
    </source>
</evidence>
<dbReference type="eggNOG" id="COG1580">
    <property type="taxonomic scope" value="Bacteria"/>
</dbReference>
<keyword evidence="7 10" id="KW-0283">Flagellar rotation</keyword>
<dbReference type="STRING" id="1232683.ADIMK_2301"/>
<name>A0A081FYB7_9GAMM</name>
<keyword evidence="10" id="KW-0997">Cell inner membrane</keyword>
<evidence type="ECO:0000256" key="3">
    <source>
        <dbReference type="ARBA" id="ARBA00008281"/>
    </source>
</evidence>
<dbReference type="InterPro" id="IPR005503">
    <property type="entry name" value="FliL"/>
</dbReference>
<dbReference type="AlphaFoldDB" id="A0A081FYB7"/>
<keyword evidence="4" id="KW-1003">Cell membrane</keyword>
<dbReference type="GO" id="GO:0071978">
    <property type="term" value="P:bacterial-type flagellum-dependent swarming motility"/>
    <property type="evidence" value="ECO:0007669"/>
    <property type="project" value="TreeGrafter"/>
</dbReference>
<comment type="subcellular location">
    <subcellularLocation>
        <location evidence="10">Cell inner membrane</location>
    </subcellularLocation>
    <subcellularLocation>
        <location evidence="2">Cell membrane</location>
        <topology evidence="2">Single-pass membrane protein</topology>
    </subcellularLocation>
</comment>
<evidence type="ECO:0000256" key="11">
    <source>
        <dbReference type="SAM" id="SignalP"/>
    </source>
</evidence>
<accession>A0A081FYB7</accession>
<keyword evidence="9 10" id="KW-0472">Membrane</keyword>
<dbReference type="PANTHER" id="PTHR35091:SF2">
    <property type="entry name" value="FLAGELLAR PROTEIN FLIL"/>
    <property type="match status" value="1"/>
</dbReference>
<evidence type="ECO:0000256" key="5">
    <source>
        <dbReference type="ARBA" id="ARBA00022500"/>
    </source>
</evidence>
<keyword evidence="11" id="KW-0732">Signal</keyword>
<reference evidence="12 13" key="1">
    <citation type="submission" date="2014-04" db="EMBL/GenBank/DDBJ databases">
        <title>Marinobacterium kochiensis sp. nov., isolated from sediment sample collected from Kochi backwaters in Kerala, India.</title>
        <authorList>
            <person name="Singh A."/>
            <person name="Pinnaka A.K."/>
        </authorList>
    </citation>
    <scope>NUCLEOTIDE SEQUENCE [LARGE SCALE GENOMIC DNA]</scope>
    <source>
        <strain evidence="12 13">AK27</strain>
    </source>
</reference>
<dbReference type="GO" id="GO:0009425">
    <property type="term" value="C:bacterial-type flagellum basal body"/>
    <property type="evidence" value="ECO:0007669"/>
    <property type="project" value="InterPro"/>
</dbReference>
<keyword evidence="5 10" id="KW-0145">Chemotaxis</keyword>
<feature type="signal peptide" evidence="11">
    <location>
        <begin position="1"/>
        <end position="22"/>
    </location>
</feature>
<dbReference type="PATRIC" id="fig|1232683.4.peg.2260"/>
<feature type="chain" id="PRO_5001757402" description="Flagellar protein FliL" evidence="11">
    <location>
        <begin position="23"/>
        <end position="134"/>
    </location>
</feature>
<sequence>MIRVLSLVLVMLLSLGSPVSMAAEDDKPADYISYIELKPFVTNFGSADNLRFLKAEVTIQVDSENAHHAVNAHMAQIRNDLVFLFSAQTEESVGSVAAQQLLAGEALKLIQDMLKEETGESFVTDLFFTSLVVQ</sequence>
<comment type="function">
    <text evidence="1 10">Controls the rotational direction of flagella during chemotaxis.</text>
</comment>
<comment type="similarity">
    <text evidence="3 10">Belongs to the FliL family.</text>
</comment>
<protein>
    <recommendedName>
        <fullName evidence="10">Flagellar protein FliL</fullName>
    </recommendedName>
</protein>
<evidence type="ECO:0000256" key="10">
    <source>
        <dbReference type="RuleBase" id="RU364125"/>
    </source>
</evidence>
<dbReference type="EMBL" id="JMQN01000036">
    <property type="protein sequence ID" value="KEA63522.1"/>
    <property type="molecule type" value="Genomic_DNA"/>
</dbReference>
<evidence type="ECO:0000313" key="13">
    <source>
        <dbReference type="Proteomes" id="UP000028252"/>
    </source>
</evidence>
<organism evidence="12 13">
    <name type="scientific">Marinobacterium lacunae</name>
    <dbReference type="NCBI Taxonomy" id="1232683"/>
    <lineage>
        <taxon>Bacteria</taxon>
        <taxon>Pseudomonadati</taxon>
        <taxon>Pseudomonadota</taxon>
        <taxon>Gammaproteobacteria</taxon>
        <taxon>Oceanospirillales</taxon>
        <taxon>Oceanospirillaceae</taxon>
        <taxon>Marinobacterium</taxon>
    </lineage>
</organism>
<dbReference type="PANTHER" id="PTHR35091">
    <property type="entry name" value="FLAGELLAR PROTEIN FLIL"/>
    <property type="match status" value="1"/>
</dbReference>
<dbReference type="Proteomes" id="UP000028252">
    <property type="component" value="Unassembled WGS sequence"/>
</dbReference>
<evidence type="ECO:0000256" key="1">
    <source>
        <dbReference type="ARBA" id="ARBA00002254"/>
    </source>
</evidence>
<dbReference type="GO" id="GO:0005886">
    <property type="term" value="C:plasma membrane"/>
    <property type="evidence" value="ECO:0007669"/>
    <property type="project" value="UniProtKB-SubCell"/>
</dbReference>
<evidence type="ECO:0000313" key="12">
    <source>
        <dbReference type="EMBL" id="KEA63522.1"/>
    </source>
</evidence>
<evidence type="ECO:0000256" key="7">
    <source>
        <dbReference type="ARBA" id="ARBA00022779"/>
    </source>
</evidence>
<keyword evidence="6" id="KW-0812">Transmembrane</keyword>
<gene>
    <name evidence="12" type="ORF">ADIMK_2301</name>
</gene>
<dbReference type="OrthoDB" id="7063251at2"/>
<evidence type="ECO:0000256" key="9">
    <source>
        <dbReference type="ARBA" id="ARBA00023136"/>
    </source>
</evidence>
<keyword evidence="8" id="KW-1133">Transmembrane helix</keyword>
<evidence type="ECO:0000256" key="8">
    <source>
        <dbReference type="ARBA" id="ARBA00022989"/>
    </source>
</evidence>
<comment type="caution">
    <text evidence="12">The sequence shown here is derived from an EMBL/GenBank/DDBJ whole genome shotgun (WGS) entry which is preliminary data.</text>
</comment>